<evidence type="ECO:0000313" key="2">
    <source>
        <dbReference type="Proteomes" id="UP000727962"/>
    </source>
</evidence>
<comment type="caution">
    <text evidence="1">The sequence shown here is derived from an EMBL/GenBank/DDBJ whole genome shotgun (WGS) entry which is preliminary data.</text>
</comment>
<name>A0A931LR08_FIMGI</name>
<dbReference type="AlphaFoldDB" id="A0A931LR08"/>
<proteinExistence type="predicted"/>
<dbReference type="EMBL" id="JACOSL010000014">
    <property type="protein sequence ID" value="MBI1755885.1"/>
    <property type="molecule type" value="Genomic_DNA"/>
</dbReference>
<organism evidence="1 2">
    <name type="scientific">Fimbriimonas ginsengisoli</name>
    <dbReference type="NCBI Taxonomy" id="1005039"/>
    <lineage>
        <taxon>Bacteria</taxon>
        <taxon>Bacillati</taxon>
        <taxon>Armatimonadota</taxon>
        <taxon>Fimbriimonadia</taxon>
        <taxon>Fimbriimonadales</taxon>
        <taxon>Fimbriimonadaceae</taxon>
        <taxon>Fimbriimonas</taxon>
    </lineage>
</organism>
<protein>
    <submittedName>
        <fullName evidence="1">Uncharacterized protein</fullName>
    </submittedName>
</protein>
<evidence type="ECO:0000313" key="1">
    <source>
        <dbReference type="EMBL" id="MBI1755885.1"/>
    </source>
</evidence>
<gene>
    <name evidence="1" type="ORF">HYR64_02115</name>
</gene>
<dbReference type="Proteomes" id="UP000727962">
    <property type="component" value="Unassembled WGS sequence"/>
</dbReference>
<accession>A0A931LR08</accession>
<reference evidence="1" key="1">
    <citation type="submission" date="2020-07" db="EMBL/GenBank/DDBJ databases">
        <title>Huge and variable diversity of episymbiotic CPR bacteria and DPANN archaea in groundwater ecosystems.</title>
        <authorList>
            <person name="He C.Y."/>
            <person name="Keren R."/>
            <person name="Whittaker M."/>
            <person name="Farag I.F."/>
            <person name="Doudna J."/>
            <person name="Cate J.H.D."/>
            <person name="Banfield J.F."/>
        </authorList>
    </citation>
    <scope>NUCLEOTIDE SEQUENCE</scope>
    <source>
        <strain evidence="1">NC_groundwater_17_Pr7_B-0.1um_64_12</strain>
    </source>
</reference>
<sequence length="414" mass="46265">MGDATQDRQQPARLAGIFNRRLLRGLRSLGFEKFSDRCAVRNVSDVVWDVFWARRQGIMPHCVAVGIDFGVTSLPLYAKIGKPLEVYSPGHFQFSKSLVVAAGKDALASYHFCSNLEATQAADAAFADIQRFALPILETVPSTDALCQKLIKDGVRVGRNLWAWECDVWFDRIDPLAQPFKADPNLTITHRVSPAIGVATKASVLAPVPNPRKRGNSRMAARFDSALVAALAGRRFRRTDDPTSAERSLLWWRNPGSAKTRAIVLSRKVNDLVWFAWWEHPSPLEEGCCVAEVFYGIHSPPLAQVMGGSAGALDPSECQWRASLLEDIGEPNSVFCFCNDRELANVTRTLEIALKYVVLPKLELVKTTDALCRLPHSHYVAAEPDRWRSWCDAWLSRRQTAVNPSTRRPEDLRE</sequence>